<dbReference type="SUPFAM" id="SSF48670">
    <property type="entry name" value="Transducin (heterotrimeric G protein), gamma chain"/>
    <property type="match status" value="1"/>
</dbReference>
<keyword evidence="4" id="KW-0488">Methylation</keyword>
<evidence type="ECO:0000256" key="3">
    <source>
        <dbReference type="ARBA" id="ARBA00016111"/>
    </source>
</evidence>
<evidence type="ECO:0000313" key="12">
    <source>
        <dbReference type="EMBL" id="KAJ1926733.1"/>
    </source>
</evidence>
<keyword evidence="7" id="KW-0807">Transducer</keyword>
<dbReference type="EMBL" id="JANBPT010001403">
    <property type="protein sequence ID" value="KAJ1908241.1"/>
    <property type="molecule type" value="Genomic_DNA"/>
</dbReference>
<keyword evidence="13" id="KW-1185">Reference proteome</keyword>
<sequence length="69" mass="7586">MSDVRYQKLLRQNEALRELLDLPRLAVSEASRSLIEFTTQTSDPLVPSVWGQPASDPFAVSSGSCCGFL</sequence>
<comment type="caution">
    <text evidence="12">The sequence shown here is derived from an EMBL/GenBank/DDBJ whole genome shotgun (WGS) entry which is preliminary data.</text>
</comment>
<protein>
    <recommendedName>
        <fullName evidence="3">Guanine nucleotide-binding protein subunit gamma</fullName>
    </recommendedName>
</protein>
<dbReference type="OrthoDB" id="19232at2759"/>
<dbReference type="GO" id="GO:0007186">
    <property type="term" value="P:G protein-coupled receptor signaling pathway"/>
    <property type="evidence" value="ECO:0007669"/>
    <property type="project" value="InterPro"/>
</dbReference>
<evidence type="ECO:0000256" key="1">
    <source>
        <dbReference type="ARBA" id="ARBA00004370"/>
    </source>
</evidence>
<evidence type="ECO:0000256" key="2">
    <source>
        <dbReference type="ARBA" id="ARBA00007431"/>
    </source>
</evidence>
<dbReference type="Pfam" id="PF00631">
    <property type="entry name" value="G-gamma"/>
    <property type="match status" value="1"/>
</dbReference>
<evidence type="ECO:0000256" key="6">
    <source>
        <dbReference type="ARBA" id="ARBA00023139"/>
    </source>
</evidence>
<dbReference type="Gene3D" id="4.10.260.10">
    <property type="entry name" value="Transducin (heterotrimeric G protein), gamma chain"/>
    <property type="match status" value="1"/>
</dbReference>
<proteinExistence type="inferred from homology"/>
<dbReference type="AlphaFoldDB" id="A0A9W8AA11"/>
<dbReference type="Proteomes" id="UP001150569">
    <property type="component" value="Unassembled WGS sequence"/>
</dbReference>
<keyword evidence="6" id="KW-0564">Palmitate</keyword>
<accession>A0A9W8AA11</accession>
<feature type="domain" description="G protein gamma" evidence="10">
    <location>
        <begin position="2"/>
        <end position="69"/>
    </location>
</feature>
<dbReference type="InterPro" id="IPR036284">
    <property type="entry name" value="GGL_sf"/>
</dbReference>
<comment type="similarity">
    <text evidence="2">Belongs to the G protein gamma family.</text>
</comment>
<keyword evidence="9" id="KW-0636">Prenylation</keyword>
<keyword evidence="5" id="KW-0472">Membrane</keyword>
<gene>
    <name evidence="12" type="primary">STE18_2</name>
    <name evidence="11" type="synonym">STE18_5</name>
    <name evidence="12" type="ORF">IWQ60_003542</name>
    <name evidence="11" type="ORF">IWQ60_011716</name>
</gene>
<evidence type="ECO:0000313" key="11">
    <source>
        <dbReference type="EMBL" id="KAJ1908241.1"/>
    </source>
</evidence>
<evidence type="ECO:0000313" key="13">
    <source>
        <dbReference type="Proteomes" id="UP001150569"/>
    </source>
</evidence>
<dbReference type="GO" id="GO:0000750">
    <property type="term" value="P:pheromone-dependent signal transduction involved in conjugation with cellular fusion"/>
    <property type="evidence" value="ECO:0007669"/>
    <property type="project" value="InterPro"/>
</dbReference>
<evidence type="ECO:0000259" key="10">
    <source>
        <dbReference type="SMART" id="SM01224"/>
    </source>
</evidence>
<dbReference type="InterPro" id="IPR015898">
    <property type="entry name" value="G-protein_gamma-like_dom"/>
</dbReference>
<dbReference type="InterPro" id="IPR041848">
    <property type="entry name" value="Ste18_fungal"/>
</dbReference>
<keyword evidence="8" id="KW-0449">Lipoprotein</keyword>
<evidence type="ECO:0000256" key="7">
    <source>
        <dbReference type="ARBA" id="ARBA00023224"/>
    </source>
</evidence>
<dbReference type="GO" id="GO:0005834">
    <property type="term" value="C:heterotrimeric G-protein complex"/>
    <property type="evidence" value="ECO:0007669"/>
    <property type="project" value="TreeGrafter"/>
</dbReference>
<evidence type="ECO:0000256" key="5">
    <source>
        <dbReference type="ARBA" id="ARBA00023136"/>
    </source>
</evidence>
<dbReference type="SMART" id="SM01224">
    <property type="entry name" value="G_gamma"/>
    <property type="match status" value="1"/>
</dbReference>
<dbReference type="EMBL" id="JANBPT010000153">
    <property type="protein sequence ID" value="KAJ1926733.1"/>
    <property type="molecule type" value="Genomic_DNA"/>
</dbReference>
<evidence type="ECO:0000256" key="8">
    <source>
        <dbReference type="ARBA" id="ARBA00023288"/>
    </source>
</evidence>
<reference evidence="12" key="1">
    <citation type="submission" date="2022-07" db="EMBL/GenBank/DDBJ databases">
        <title>Phylogenomic reconstructions and comparative analyses of Kickxellomycotina fungi.</title>
        <authorList>
            <person name="Reynolds N.K."/>
            <person name="Stajich J.E."/>
            <person name="Barry K."/>
            <person name="Grigoriev I.V."/>
            <person name="Crous P."/>
            <person name="Smith M.E."/>
        </authorList>
    </citation>
    <scope>NUCLEOTIDE SEQUENCE</scope>
    <source>
        <strain evidence="12">RSA 861</strain>
    </source>
</reference>
<organism evidence="12 13">
    <name type="scientific">Tieghemiomyces parasiticus</name>
    <dbReference type="NCBI Taxonomy" id="78921"/>
    <lineage>
        <taxon>Eukaryota</taxon>
        <taxon>Fungi</taxon>
        <taxon>Fungi incertae sedis</taxon>
        <taxon>Zoopagomycota</taxon>
        <taxon>Kickxellomycotina</taxon>
        <taxon>Dimargaritomycetes</taxon>
        <taxon>Dimargaritales</taxon>
        <taxon>Dimargaritaceae</taxon>
        <taxon>Tieghemiomyces</taxon>
    </lineage>
</organism>
<evidence type="ECO:0000256" key="4">
    <source>
        <dbReference type="ARBA" id="ARBA00022481"/>
    </source>
</evidence>
<evidence type="ECO:0000256" key="9">
    <source>
        <dbReference type="ARBA" id="ARBA00023289"/>
    </source>
</evidence>
<name>A0A9W8AA11_9FUNG</name>
<dbReference type="PANTHER" id="PTHR28189">
    <property type="entry name" value="GUANINE NUCLEOTIDE-BINDING PROTEIN SUBUNIT GAMMA"/>
    <property type="match status" value="1"/>
</dbReference>
<dbReference type="GO" id="GO:0031681">
    <property type="term" value="F:G-protein beta-subunit binding"/>
    <property type="evidence" value="ECO:0007669"/>
    <property type="project" value="InterPro"/>
</dbReference>
<dbReference type="PANTHER" id="PTHR28189:SF1">
    <property type="entry name" value="GUANINE NUCLEOTIDE-BINDING PROTEIN SUBUNIT GAMMA"/>
    <property type="match status" value="1"/>
</dbReference>
<comment type="subcellular location">
    <subcellularLocation>
        <location evidence="1">Membrane</location>
    </subcellularLocation>
</comment>